<accession>A0A6A3LAZ7</accession>
<proteinExistence type="predicted"/>
<organism evidence="1 2">
    <name type="scientific">Phytophthora rubi</name>
    <dbReference type="NCBI Taxonomy" id="129364"/>
    <lineage>
        <taxon>Eukaryota</taxon>
        <taxon>Sar</taxon>
        <taxon>Stramenopiles</taxon>
        <taxon>Oomycota</taxon>
        <taxon>Peronosporomycetes</taxon>
        <taxon>Peronosporales</taxon>
        <taxon>Peronosporaceae</taxon>
        <taxon>Phytophthora</taxon>
    </lineage>
</organism>
<gene>
    <name evidence="1" type="ORF">PR001_g14602</name>
</gene>
<protein>
    <submittedName>
        <fullName evidence="1">Uncharacterized protein</fullName>
    </submittedName>
</protein>
<dbReference type="AlphaFoldDB" id="A0A6A3LAZ7"/>
<dbReference type="Proteomes" id="UP000429607">
    <property type="component" value="Unassembled WGS sequence"/>
</dbReference>
<dbReference type="EMBL" id="QXFV01001056">
    <property type="protein sequence ID" value="KAE9016616.1"/>
    <property type="molecule type" value="Genomic_DNA"/>
</dbReference>
<evidence type="ECO:0000313" key="1">
    <source>
        <dbReference type="EMBL" id="KAE9016616.1"/>
    </source>
</evidence>
<name>A0A6A3LAZ7_9STRA</name>
<sequence length="138" mass="15661">MRCSHDHSLILVCDEEVHGFTLIVEIETLFSSETRQTVPTLTAPGDPGCQKPLKYTSEVPKNWDGKDWHQYKWAMWIVFKKKKLLDILNGDVVGSSLTSNETEEEFDDKQLTIMQLIGMSLSGYISHQVRDKDAGTAM</sequence>
<comment type="caution">
    <text evidence="1">The sequence shown here is derived from an EMBL/GenBank/DDBJ whole genome shotgun (WGS) entry which is preliminary data.</text>
</comment>
<evidence type="ECO:0000313" key="2">
    <source>
        <dbReference type="Proteomes" id="UP000429607"/>
    </source>
</evidence>
<reference evidence="1 2" key="1">
    <citation type="submission" date="2018-09" db="EMBL/GenBank/DDBJ databases">
        <title>Genomic investigation of the strawberry pathogen Phytophthora fragariae indicates pathogenicity is determined by transcriptional variation in three key races.</title>
        <authorList>
            <person name="Adams T.M."/>
            <person name="Armitage A.D."/>
            <person name="Sobczyk M.K."/>
            <person name="Bates H.J."/>
            <person name="Dunwell J.M."/>
            <person name="Nellist C.F."/>
            <person name="Harrison R.J."/>
        </authorList>
    </citation>
    <scope>NUCLEOTIDE SEQUENCE [LARGE SCALE GENOMIC DNA]</scope>
    <source>
        <strain evidence="1 2">SCRP249</strain>
    </source>
</reference>